<dbReference type="AlphaFoldDB" id="A0AAU9RMM9"/>
<accession>A0AAU9RMM9</accession>
<dbReference type="PROSITE" id="PS51999">
    <property type="entry name" value="ZF_GRF"/>
    <property type="match status" value="1"/>
</dbReference>
<gene>
    <name evidence="6" type="ORF">TAV2_LOCUS7489</name>
</gene>
<dbReference type="EMBL" id="OU466858">
    <property type="protein sequence ID" value="CAH2046416.1"/>
    <property type="molecule type" value="Genomic_DNA"/>
</dbReference>
<dbReference type="InterPro" id="IPR010666">
    <property type="entry name" value="Znf_GRF"/>
</dbReference>
<dbReference type="Proteomes" id="UP000836841">
    <property type="component" value="Chromosome 2"/>
</dbReference>
<evidence type="ECO:0000259" key="5">
    <source>
        <dbReference type="PROSITE" id="PS51999"/>
    </source>
</evidence>
<dbReference type="PANTHER" id="PTHR33248">
    <property type="entry name" value="ZINC ION-BINDING PROTEIN"/>
    <property type="match status" value="1"/>
</dbReference>
<evidence type="ECO:0000256" key="2">
    <source>
        <dbReference type="ARBA" id="ARBA00022771"/>
    </source>
</evidence>
<keyword evidence="2 4" id="KW-0863">Zinc-finger</keyword>
<evidence type="ECO:0000313" key="6">
    <source>
        <dbReference type="EMBL" id="CAH2046416.1"/>
    </source>
</evidence>
<proteinExistence type="predicted"/>
<evidence type="ECO:0000256" key="4">
    <source>
        <dbReference type="PROSITE-ProRule" id="PRU01343"/>
    </source>
</evidence>
<keyword evidence="7" id="KW-1185">Reference proteome</keyword>
<dbReference type="GO" id="GO:0008270">
    <property type="term" value="F:zinc ion binding"/>
    <property type="evidence" value="ECO:0007669"/>
    <property type="project" value="UniProtKB-KW"/>
</dbReference>
<reference evidence="6 7" key="1">
    <citation type="submission" date="2022-03" db="EMBL/GenBank/DDBJ databases">
        <authorList>
            <person name="Nunn A."/>
            <person name="Chopra R."/>
            <person name="Nunn A."/>
            <person name="Contreras Garrido A."/>
        </authorList>
    </citation>
    <scope>NUCLEOTIDE SEQUENCE [LARGE SCALE GENOMIC DNA]</scope>
</reference>
<evidence type="ECO:0000256" key="1">
    <source>
        <dbReference type="ARBA" id="ARBA00022723"/>
    </source>
</evidence>
<sequence>MSSSSSSSRLPHRRSVTGVPARCWCGMKLRTYVSHTDKNPCRRFYRCEIAMQRKMESHLFKWIDEALLEETRMVDTKLMSLVDKVKELRNEM</sequence>
<feature type="non-terminal residue" evidence="6">
    <location>
        <position position="92"/>
    </location>
</feature>
<keyword evidence="3" id="KW-0862">Zinc</keyword>
<organism evidence="6 7">
    <name type="scientific">Thlaspi arvense</name>
    <name type="common">Field penny-cress</name>
    <dbReference type="NCBI Taxonomy" id="13288"/>
    <lineage>
        <taxon>Eukaryota</taxon>
        <taxon>Viridiplantae</taxon>
        <taxon>Streptophyta</taxon>
        <taxon>Embryophyta</taxon>
        <taxon>Tracheophyta</taxon>
        <taxon>Spermatophyta</taxon>
        <taxon>Magnoliopsida</taxon>
        <taxon>eudicotyledons</taxon>
        <taxon>Gunneridae</taxon>
        <taxon>Pentapetalae</taxon>
        <taxon>rosids</taxon>
        <taxon>malvids</taxon>
        <taxon>Brassicales</taxon>
        <taxon>Brassicaceae</taxon>
        <taxon>Thlaspideae</taxon>
        <taxon>Thlaspi</taxon>
    </lineage>
</organism>
<feature type="domain" description="GRF-type" evidence="5">
    <location>
        <begin position="23"/>
        <end position="66"/>
    </location>
</feature>
<evidence type="ECO:0000256" key="3">
    <source>
        <dbReference type="ARBA" id="ARBA00022833"/>
    </source>
</evidence>
<evidence type="ECO:0000313" key="7">
    <source>
        <dbReference type="Proteomes" id="UP000836841"/>
    </source>
</evidence>
<protein>
    <recommendedName>
        <fullName evidence="5">GRF-type domain-containing protein</fullName>
    </recommendedName>
</protein>
<name>A0AAU9RMM9_THLAR</name>
<keyword evidence="1" id="KW-0479">Metal-binding</keyword>